<proteinExistence type="inferred from homology"/>
<reference evidence="4 5" key="1">
    <citation type="submission" date="2021-01" db="EMBL/GenBank/DDBJ databases">
        <title>Whole genome shotgun sequence of Microbispora corallina NBRC 16416.</title>
        <authorList>
            <person name="Komaki H."/>
            <person name="Tamura T."/>
        </authorList>
    </citation>
    <scope>NUCLEOTIDE SEQUENCE [LARGE SCALE GENOMIC DNA]</scope>
    <source>
        <strain evidence="4 5">NBRC 16416</strain>
    </source>
</reference>
<dbReference type="Proteomes" id="UP000603904">
    <property type="component" value="Unassembled WGS sequence"/>
</dbReference>
<name>A0ABQ4GB29_9ACTN</name>
<evidence type="ECO:0000256" key="2">
    <source>
        <dbReference type="ARBA" id="ARBA00022801"/>
    </source>
</evidence>
<dbReference type="InterPro" id="IPR000073">
    <property type="entry name" value="AB_hydrolase_1"/>
</dbReference>
<dbReference type="Pfam" id="PF00561">
    <property type="entry name" value="Abhydrolase_1"/>
    <property type="match status" value="1"/>
</dbReference>
<comment type="similarity">
    <text evidence="1">Belongs to the peptidase S33 family.</text>
</comment>
<keyword evidence="2" id="KW-0378">Hydrolase</keyword>
<dbReference type="InterPro" id="IPR029058">
    <property type="entry name" value="AB_hydrolase_fold"/>
</dbReference>
<sequence>MHFVHERGRGPSPLPLVLTHGWPSSFVEYLDLVPMLADPAAHGADAADAFDVVVPSLPGYGFSDRPAGPGLLNTEVADLWCRLMTEGLGYDRFGACGTDIGAGVTSRLGLRHPGRVVGVHLSAASFPVPPEPWSAAEREFFAAQARWDDEEGAYAHLQATRPQTLGYGLTDSPAALAAWIVEKFRAWSDCDGDVESRFSRERLLTNLTVYWASGTAASSLRPYHAHRDRGAALREDDPVRVPMGYASFANEFAPQGRPPRELAERYFDVRRWTESPRGGHFAALEEPRALAEEIRAFFRPLRATA</sequence>
<dbReference type="PRINTS" id="PR00412">
    <property type="entry name" value="EPOXHYDRLASE"/>
</dbReference>
<dbReference type="PANTHER" id="PTHR21661">
    <property type="entry name" value="EPOXIDE HYDROLASE 1-RELATED"/>
    <property type="match status" value="1"/>
</dbReference>
<dbReference type="PANTHER" id="PTHR21661:SF35">
    <property type="entry name" value="EPOXIDE HYDROLASE"/>
    <property type="match status" value="1"/>
</dbReference>
<evidence type="ECO:0000259" key="3">
    <source>
        <dbReference type="Pfam" id="PF00561"/>
    </source>
</evidence>
<dbReference type="Gene3D" id="3.40.50.1820">
    <property type="entry name" value="alpha/beta hydrolase"/>
    <property type="match status" value="1"/>
</dbReference>
<dbReference type="SUPFAM" id="SSF53474">
    <property type="entry name" value="alpha/beta-Hydrolases"/>
    <property type="match status" value="1"/>
</dbReference>
<dbReference type="InterPro" id="IPR000639">
    <property type="entry name" value="Epox_hydrolase-like"/>
</dbReference>
<gene>
    <name evidence="4" type="ORF">Mco01_72780</name>
</gene>
<evidence type="ECO:0000256" key="1">
    <source>
        <dbReference type="ARBA" id="ARBA00010088"/>
    </source>
</evidence>
<evidence type="ECO:0000313" key="5">
    <source>
        <dbReference type="Proteomes" id="UP000603904"/>
    </source>
</evidence>
<dbReference type="InterPro" id="IPR016292">
    <property type="entry name" value="Epoxide_hydrolase"/>
</dbReference>
<keyword evidence="5" id="KW-1185">Reference proteome</keyword>
<feature type="domain" description="AB hydrolase-1" evidence="3">
    <location>
        <begin position="15"/>
        <end position="147"/>
    </location>
</feature>
<organism evidence="4 5">
    <name type="scientific">Microbispora corallina</name>
    <dbReference type="NCBI Taxonomy" id="83302"/>
    <lineage>
        <taxon>Bacteria</taxon>
        <taxon>Bacillati</taxon>
        <taxon>Actinomycetota</taxon>
        <taxon>Actinomycetes</taxon>
        <taxon>Streptosporangiales</taxon>
        <taxon>Streptosporangiaceae</taxon>
        <taxon>Microbispora</taxon>
    </lineage>
</organism>
<dbReference type="EMBL" id="BOOC01000055">
    <property type="protein sequence ID" value="GIH44278.1"/>
    <property type="molecule type" value="Genomic_DNA"/>
</dbReference>
<accession>A0ABQ4GB29</accession>
<dbReference type="PIRSF" id="PIRSF001112">
    <property type="entry name" value="Epoxide_hydrolase"/>
    <property type="match status" value="1"/>
</dbReference>
<protein>
    <submittedName>
        <fullName evidence="4">Multidrug MFS transporter</fullName>
    </submittedName>
</protein>
<comment type="caution">
    <text evidence="4">The sequence shown here is derived from an EMBL/GenBank/DDBJ whole genome shotgun (WGS) entry which is preliminary data.</text>
</comment>
<evidence type="ECO:0000313" key="4">
    <source>
        <dbReference type="EMBL" id="GIH44278.1"/>
    </source>
</evidence>